<name>A0AAD7CA77_MYCRO</name>
<keyword evidence="3" id="KW-1185">Reference proteome</keyword>
<dbReference type="Proteomes" id="UP001221757">
    <property type="component" value="Unassembled WGS sequence"/>
</dbReference>
<feature type="region of interest" description="Disordered" evidence="1">
    <location>
        <begin position="173"/>
        <end position="195"/>
    </location>
</feature>
<proteinExistence type="predicted"/>
<organism evidence="2 3">
    <name type="scientific">Mycena rosella</name>
    <name type="common">Pink bonnet</name>
    <name type="synonym">Agaricus rosellus</name>
    <dbReference type="NCBI Taxonomy" id="1033263"/>
    <lineage>
        <taxon>Eukaryota</taxon>
        <taxon>Fungi</taxon>
        <taxon>Dikarya</taxon>
        <taxon>Basidiomycota</taxon>
        <taxon>Agaricomycotina</taxon>
        <taxon>Agaricomycetes</taxon>
        <taxon>Agaricomycetidae</taxon>
        <taxon>Agaricales</taxon>
        <taxon>Marasmiineae</taxon>
        <taxon>Mycenaceae</taxon>
        <taxon>Mycena</taxon>
    </lineage>
</organism>
<evidence type="ECO:0000313" key="2">
    <source>
        <dbReference type="EMBL" id="KAJ7643211.1"/>
    </source>
</evidence>
<sequence length="367" mass="38431">MYGDIASLLTPAFRFICGSVLRVASTSASSHPAPVHTCYSRPSCATLGYNMNTNLRAAHDTPHLAPCALDLLAAAHVDTPAHSLVVAHVRFPGSGTGCAGPLGSFTLDGTPAHSVLGPSAPRIPPTLLQFRAHAVSAAAQFRPLPALESRTQTPRPLSRFGAVQRAISSLPRAFHPHPRAPLGDSRALASSTRGGVQVQVPPLRCRARVPSNRARPNSPMRATHPCPCRLSFQDARRVPCARTGSPDARTGSSDAGTRRCWQVSATAAGRPDAKPRHRNVALQRRNSAAMHASSAAGAQVPRVRHIPACGVGRGSHPPPSPLGLHPVTVAPVLRDPATGMPSRSVGSLAAFLTAVPVENGRRRVDGS</sequence>
<accession>A0AAD7CA77</accession>
<dbReference type="AlphaFoldDB" id="A0AAD7CA77"/>
<reference evidence="2" key="1">
    <citation type="submission" date="2023-03" db="EMBL/GenBank/DDBJ databases">
        <title>Massive genome expansion in bonnet fungi (Mycena s.s.) driven by repeated elements and novel gene families across ecological guilds.</title>
        <authorList>
            <consortium name="Lawrence Berkeley National Laboratory"/>
            <person name="Harder C.B."/>
            <person name="Miyauchi S."/>
            <person name="Viragh M."/>
            <person name="Kuo A."/>
            <person name="Thoen E."/>
            <person name="Andreopoulos B."/>
            <person name="Lu D."/>
            <person name="Skrede I."/>
            <person name="Drula E."/>
            <person name="Henrissat B."/>
            <person name="Morin E."/>
            <person name="Kohler A."/>
            <person name="Barry K."/>
            <person name="LaButti K."/>
            <person name="Morin E."/>
            <person name="Salamov A."/>
            <person name="Lipzen A."/>
            <person name="Mereny Z."/>
            <person name="Hegedus B."/>
            <person name="Baldrian P."/>
            <person name="Stursova M."/>
            <person name="Weitz H."/>
            <person name="Taylor A."/>
            <person name="Grigoriev I.V."/>
            <person name="Nagy L.G."/>
            <person name="Martin F."/>
            <person name="Kauserud H."/>
        </authorList>
    </citation>
    <scope>NUCLEOTIDE SEQUENCE</scope>
    <source>
        <strain evidence="2">CBHHK067</strain>
    </source>
</reference>
<dbReference type="EMBL" id="JARKIE010000408">
    <property type="protein sequence ID" value="KAJ7643211.1"/>
    <property type="molecule type" value="Genomic_DNA"/>
</dbReference>
<protein>
    <submittedName>
        <fullName evidence="2">Uncharacterized protein</fullName>
    </submittedName>
</protein>
<evidence type="ECO:0000313" key="3">
    <source>
        <dbReference type="Proteomes" id="UP001221757"/>
    </source>
</evidence>
<comment type="caution">
    <text evidence="2">The sequence shown here is derived from an EMBL/GenBank/DDBJ whole genome shotgun (WGS) entry which is preliminary data.</text>
</comment>
<evidence type="ECO:0000256" key="1">
    <source>
        <dbReference type="SAM" id="MobiDB-lite"/>
    </source>
</evidence>
<gene>
    <name evidence="2" type="ORF">B0H17DRAFT_1216215</name>
</gene>